<dbReference type="EMBL" id="BMJW01000002">
    <property type="protein sequence ID" value="GGG98987.1"/>
    <property type="molecule type" value="Genomic_DNA"/>
</dbReference>
<feature type="signal peptide" evidence="1">
    <location>
        <begin position="1"/>
        <end position="18"/>
    </location>
</feature>
<dbReference type="PANTHER" id="PTHR43135:SF3">
    <property type="entry name" value="ALPHA-D-RIBOSE 1-METHYLPHOSPHONATE 5-TRIPHOSPHATE DIPHOSPHATASE"/>
    <property type="match status" value="1"/>
</dbReference>
<dbReference type="Gene3D" id="3.20.20.140">
    <property type="entry name" value="Metal-dependent hydrolases"/>
    <property type="match status" value="2"/>
</dbReference>
<protein>
    <submittedName>
        <fullName evidence="3">Periplasmic amidohydrolase</fullName>
    </submittedName>
</protein>
<dbReference type="SUPFAM" id="SSF51556">
    <property type="entry name" value="Metallo-dependent hydrolases"/>
    <property type="match status" value="1"/>
</dbReference>
<evidence type="ECO:0000313" key="3">
    <source>
        <dbReference type="EMBL" id="GGG98987.1"/>
    </source>
</evidence>
<dbReference type="InterPro" id="IPR051781">
    <property type="entry name" value="Metallo-dep_Hydrolase"/>
</dbReference>
<dbReference type="GO" id="GO:0016810">
    <property type="term" value="F:hydrolase activity, acting on carbon-nitrogen (but not peptide) bonds"/>
    <property type="evidence" value="ECO:0007669"/>
    <property type="project" value="InterPro"/>
</dbReference>
<dbReference type="InterPro" id="IPR032466">
    <property type="entry name" value="Metal_Hydrolase"/>
</dbReference>
<feature type="chain" id="PRO_5037502289" evidence="1">
    <location>
        <begin position="19"/>
        <end position="987"/>
    </location>
</feature>
<dbReference type="AlphaFoldDB" id="A0A917I008"/>
<accession>A0A917I008</accession>
<evidence type="ECO:0000259" key="2">
    <source>
        <dbReference type="Pfam" id="PF01979"/>
    </source>
</evidence>
<reference evidence="3" key="2">
    <citation type="submission" date="2020-09" db="EMBL/GenBank/DDBJ databases">
        <authorList>
            <person name="Sun Q."/>
            <person name="Zhou Y."/>
        </authorList>
    </citation>
    <scope>NUCLEOTIDE SEQUENCE</scope>
    <source>
        <strain evidence="3">CGMCC 1.15763</strain>
    </source>
</reference>
<dbReference type="PANTHER" id="PTHR43135">
    <property type="entry name" value="ALPHA-D-RIBOSE 1-METHYLPHOSPHONATE 5-TRIPHOSPHATE DIPHOSPHATASE"/>
    <property type="match status" value="1"/>
</dbReference>
<evidence type="ECO:0000256" key="1">
    <source>
        <dbReference type="SAM" id="SignalP"/>
    </source>
</evidence>
<proteinExistence type="predicted"/>
<name>A0A917I008_9FLAO</name>
<dbReference type="CDD" id="cd01309">
    <property type="entry name" value="Met_dep_hydrolase_C"/>
    <property type="match status" value="1"/>
</dbReference>
<keyword evidence="4" id="KW-1185">Reference proteome</keyword>
<organism evidence="3 4">
    <name type="scientific">Polaribacter pacificus</name>
    <dbReference type="NCBI Taxonomy" id="1775173"/>
    <lineage>
        <taxon>Bacteria</taxon>
        <taxon>Pseudomonadati</taxon>
        <taxon>Bacteroidota</taxon>
        <taxon>Flavobacteriia</taxon>
        <taxon>Flavobacteriales</taxon>
        <taxon>Flavobacteriaceae</taxon>
    </lineage>
</organism>
<feature type="domain" description="Amidohydrolase-related" evidence="2">
    <location>
        <begin position="359"/>
        <end position="424"/>
    </location>
</feature>
<comment type="caution">
    <text evidence="3">The sequence shown here is derived from an EMBL/GenBank/DDBJ whole genome shotgun (WGS) entry which is preliminary data.</text>
</comment>
<keyword evidence="1" id="KW-0732">Signal</keyword>
<dbReference type="Proteomes" id="UP000633278">
    <property type="component" value="Unassembled WGS sequence"/>
</dbReference>
<dbReference type="RefSeq" id="WP_188598855.1">
    <property type="nucleotide sequence ID" value="NZ_BMJW01000002.1"/>
</dbReference>
<sequence>MKKTLLLLLILCTSLLQAQEYFPTNSGVKTTENTAMAFTNATIYVSPTEIVKKGTLLIKDGKVVSVGRNVKIPKGTPTMDLDGKSIYPSFVELYSNFGMKAPQANRTATRSGAQYEAGRTGYYWNDHIRPETNSLESFAFDSRKASEMIKAGFGVVNTHLQDGIVRGSGILVALNPNSTDAYRILDTRSAQYLSLRKSSTSRQIYPNSIMGSTALLRQVYFDAEWYATGKAKNKDLSLEAFNRNKNLVQIFDAGGNNLNSLRVDKIGDENGVQYTIVGSGLEYENINSIKNSNATYIVPINFRNAYDVSNPYMANQLDLSDMRKWTQEPSNLAVLAKNKVPFTITTHQLKSLSGFQKNIQKAITYGLDETKALEALTTVPAKILGKSDEIGTLKAGSYANFLITSGAIFDSSTVLYENWVQGAKNVIKDMNIKDVSGDYTLTYANQKLNLSIKGKSATVTQGKTKLKNRFSYGDDWMQLTLNNQEDPTKFTRFVGTLAGDGTTFKGVVVDEKGTEMQWTAFKATGKKESAKSSKKGKTVSPYVAKVTYPNVAYGFETKPKQETLLIKNTTVWTSEKDGVLKNTDVLIKNGKISQIGKNLSARGAKVIDGTNKHLTAGIIDEHTHIALSSSNESGHNSTAEVTMEDAINPADMNIYRNLAGGVTSAQLLHGSANPIGGRSAIIKLKWGEEADKMIYTNAPKFIKFALGENVKQSRSQNGVRFPQTRMGVEQVFTDYFQRAKEYDALKKSGKPYRKDLELETLAEIINKERFVTAHSYVQSEINMLMKVADRFNFNINTLTHILEGYKVADKMKAHGAGGSTFADWWAYKYEVNDAIPYNAAIMASQGITVAINSDDREMSRRLNQEAAKITKYGGVSEVDAWNMVTINPAKLLHLDDRVGSIKVGKDADVVLWSDHPLSIYAKAEKTIIEGTVYFDMEQDLLKRAAIKKERSLLMNMMLNEKINGGKVQPPVKRIQRELHCDTEELLN</sequence>
<dbReference type="InterPro" id="IPR006680">
    <property type="entry name" value="Amidohydro-rel"/>
</dbReference>
<evidence type="ECO:0000313" key="4">
    <source>
        <dbReference type="Proteomes" id="UP000633278"/>
    </source>
</evidence>
<dbReference type="InterPro" id="IPR011059">
    <property type="entry name" value="Metal-dep_hydrolase_composite"/>
</dbReference>
<reference evidence="3" key="1">
    <citation type="journal article" date="2014" name="Int. J. Syst. Evol. Microbiol.">
        <title>Complete genome sequence of Corynebacterium casei LMG S-19264T (=DSM 44701T), isolated from a smear-ripened cheese.</title>
        <authorList>
            <consortium name="US DOE Joint Genome Institute (JGI-PGF)"/>
            <person name="Walter F."/>
            <person name="Albersmeier A."/>
            <person name="Kalinowski J."/>
            <person name="Ruckert C."/>
        </authorList>
    </citation>
    <scope>NUCLEOTIDE SEQUENCE</scope>
    <source>
        <strain evidence="3">CGMCC 1.15763</strain>
    </source>
</reference>
<gene>
    <name evidence="3" type="ORF">GCM10011416_16550</name>
</gene>
<dbReference type="SUPFAM" id="SSF51338">
    <property type="entry name" value="Composite domain of metallo-dependent hydrolases"/>
    <property type="match status" value="2"/>
</dbReference>
<dbReference type="Pfam" id="PF01979">
    <property type="entry name" value="Amidohydro_1"/>
    <property type="match status" value="2"/>
</dbReference>
<feature type="domain" description="Amidohydrolase-related" evidence="2">
    <location>
        <begin position="798"/>
        <end position="925"/>
    </location>
</feature>
<dbReference type="Gene3D" id="2.30.40.10">
    <property type="entry name" value="Urease, subunit C, domain 1"/>
    <property type="match status" value="1"/>
</dbReference>